<dbReference type="EC" id="2.1.1.182" evidence="7"/>
<evidence type="ECO:0000256" key="5">
    <source>
        <dbReference type="ARBA" id="ARBA00022691"/>
    </source>
</evidence>
<evidence type="ECO:0000256" key="6">
    <source>
        <dbReference type="ARBA" id="ARBA00022884"/>
    </source>
</evidence>
<dbReference type="AlphaFoldDB" id="A0A0M4D276"/>
<feature type="binding site" evidence="7 8">
    <location>
        <position position="39"/>
    </location>
    <ligand>
        <name>S-adenosyl-L-methionine</name>
        <dbReference type="ChEBI" id="CHEBI:59789"/>
    </ligand>
</feature>
<evidence type="ECO:0000256" key="4">
    <source>
        <dbReference type="ARBA" id="ARBA00022679"/>
    </source>
</evidence>
<evidence type="ECO:0000256" key="8">
    <source>
        <dbReference type="PROSITE-ProRule" id="PRU01026"/>
    </source>
</evidence>
<dbReference type="Proteomes" id="UP000057158">
    <property type="component" value="Chromosome"/>
</dbReference>
<feature type="binding site" evidence="7 8">
    <location>
        <position position="83"/>
    </location>
    <ligand>
        <name>S-adenosyl-L-methionine</name>
        <dbReference type="ChEBI" id="CHEBI:59789"/>
    </ligand>
</feature>
<evidence type="ECO:0000313" key="11">
    <source>
        <dbReference type="Proteomes" id="UP000057158"/>
    </source>
</evidence>
<keyword evidence="4 7" id="KW-0808">Transferase</keyword>
<organism evidence="10 11">
    <name type="scientific">Desulfuromonas soudanensis</name>
    <dbReference type="NCBI Taxonomy" id="1603606"/>
    <lineage>
        <taxon>Bacteria</taxon>
        <taxon>Pseudomonadati</taxon>
        <taxon>Thermodesulfobacteriota</taxon>
        <taxon>Desulfuromonadia</taxon>
        <taxon>Desulfuromonadales</taxon>
        <taxon>Desulfuromonadaceae</taxon>
        <taxon>Desulfuromonas</taxon>
    </lineage>
</organism>
<dbReference type="Pfam" id="PF00398">
    <property type="entry name" value="RrnaAD"/>
    <property type="match status" value="1"/>
</dbReference>
<evidence type="ECO:0000259" key="9">
    <source>
        <dbReference type="SMART" id="SM00650"/>
    </source>
</evidence>
<dbReference type="STRING" id="1603606.DSOUD_1585"/>
<feature type="binding site" evidence="7 8">
    <location>
        <position position="14"/>
    </location>
    <ligand>
        <name>S-adenosyl-L-methionine</name>
        <dbReference type="ChEBI" id="CHEBI:59789"/>
    </ligand>
</feature>
<proteinExistence type="inferred from homology"/>
<comment type="subcellular location">
    <subcellularLocation>
        <location evidence="7">Cytoplasm</location>
    </subcellularLocation>
</comment>
<dbReference type="InterPro" id="IPR029063">
    <property type="entry name" value="SAM-dependent_MTases_sf"/>
</dbReference>
<keyword evidence="6 7" id="KW-0694">RNA-binding</keyword>
<name>A0A0M4D276_9BACT</name>
<dbReference type="SUPFAM" id="SSF53335">
    <property type="entry name" value="S-adenosyl-L-methionine-dependent methyltransferases"/>
    <property type="match status" value="1"/>
</dbReference>
<comment type="similarity">
    <text evidence="7">Belongs to the class I-like SAM-binding methyltransferase superfamily. rRNA adenine N(6)-methyltransferase family. RsmA subfamily.</text>
</comment>
<comment type="function">
    <text evidence="7">Specifically dimethylates two adjacent adenosines (A1518 and A1519) in the loop of a conserved hairpin near the 3'-end of 16S rRNA in the 30S particle. May play a critical role in biogenesis of 30S subunits.</text>
</comment>
<dbReference type="HAMAP" id="MF_00607">
    <property type="entry name" value="16SrRNA_methyltr_A"/>
    <property type="match status" value="1"/>
</dbReference>
<accession>A0A0M4D276</accession>
<reference evidence="10 11" key="1">
    <citation type="submission" date="2015-07" db="EMBL/GenBank/DDBJ databases">
        <title>Isolation and Genomic Characterization of a Novel Halophilic Metal-Reducing Deltaproteobacterium from the Deep Subsurface.</title>
        <authorList>
            <person name="Badalamenti J.P."/>
            <person name="Summers Z.M."/>
            <person name="Gralnick J.A."/>
            <person name="Bond D.R."/>
        </authorList>
    </citation>
    <scope>NUCLEOTIDE SEQUENCE [LARGE SCALE GENOMIC DNA]</scope>
    <source>
        <strain evidence="10 11">WTL</strain>
    </source>
</reference>
<keyword evidence="3 7" id="KW-0489">Methyltransferase</keyword>
<dbReference type="GO" id="GO:0003723">
    <property type="term" value="F:RNA binding"/>
    <property type="evidence" value="ECO:0007669"/>
    <property type="project" value="UniProtKB-UniRule"/>
</dbReference>
<evidence type="ECO:0000256" key="3">
    <source>
        <dbReference type="ARBA" id="ARBA00022603"/>
    </source>
</evidence>
<dbReference type="NCBIfam" id="TIGR00755">
    <property type="entry name" value="ksgA"/>
    <property type="match status" value="1"/>
</dbReference>
<dbReference type="EMBL" id="CP010802">
    <property type="protein sequence ID" value="ALC16364.1"/>
    <property type="molecule type" value="Genomic_DNA"/>
</dbReference>
<dbReference type="RefSeq" id="WP_053550478.1">
    <property type="nucleotide sequence ID" value="NZ_CP010802.1"/>
</dbReference>
<evidence type="ECO:0000256" key="2">
    <source>
        <dbReference type="ARBA" id="ARBA00022552"/>
    </source>
</evidence>
<dbReference type="InterPro" id="IPR001737">
    <property type="entry name" value="KsgA/Erm"/>
</dbReference>
<keyword evidence="11" id="KW-1185">Reference proteome</keyword>
<protein>
    <recommendedName>
        <fullName evidence="7">Ribosomal RNA small subunit methyltransferase A</fullName>
        <ecNumber evidence="7">2.1.1.182</ecNumber>
    </recommendedName>
    <alternativeName>
        <fullName evidence="7">16S rRNA (adenine(1518)-N(6)/adenine(1519)-N(6))-dimethyltransferase</fullName>
    </alternativeName>
    <alternativeName>
        <fullName evidence="7">16S rRNA dimethyladenosine transferase</fullName>
    </alternativeName>
    <alternativeName>
        <fullName evidence="7">16S rRNA dimethylase</fullName>
    </alternativeName>
    <alternativeName>
        <fullName evidence="7">S-adenosylmethionine-6-N', N'-adenosyl(rRNA) dimethyltransferase</fullName>
    </alternativeName>
</protein>
<evidence type="ECO:0000256" key="1">
    <source>
        <dbReference type="ARBA" id="ARBA00022490"/>
    </source>
</evidence>
<gene>
    <name evidence="7 10" type="primary">rsmA</name>
    <name evidence="7" type="synonym">ksgA</name>
    <name evidence="10" type="ORF">DSOUD_1585</name>
</gene>
<evidence type="ECO:0000256" key="7">
    <source>
        <dbReference type="HAMAP-Rule" id="MF_00607"/>
    </source>
</evidence>
<dbReference type="PROSITE" id="PS51689">
    <property type="entry name" value="SAM_RNA_A_N6_MT"/>
    <property type="match status" value="1"/>
</dbReference>
<keyword evidence="1 7" id="KW-0963">Cytoplasm</keyword>
<dbReference type="GO" id="GO:0052908">
    <property type="term" value="F:16S rRNA (adenine(1518)-N(6)/adenine(1519)-N(6))-dimethyltransferase activity"/>
    <property type="evidence" value="ECO:0007669"/>
    <property type="project" value="UniProtKB-EC"/>
</dbReference>
<keyword evidence="2 7" id="KW-0698">rRNA processing</keyword>
<dbReference type="FunFam" id="1.10.8.100:FF:000001">
    <property type="entry name" value="Ribosomal RNA small subunit methyltransferase A"/>
    <property type="match status" value="1"/>
</dbReference>
<feature type="domain" description="Ribosomal RNA adenine methylase transferase N-terminal" evidence="9">
    <location>
        <begin position="19"/>
        <end position="188"/>
    </location>
</feature>
<feature type="binding site" evidence="7 8">
    <location>
        <position position="12"/>
    </location>
    <ligand>
        <name>S-adenosyl-L-methionine</name>
        <dbReference type="ChEBI" id="CHEBI:59789"/>
    </ligand>
</feature>
<dbReference type="InterPro" id="IPR020596">
    <property type="entry name" value="rRNA_Ade_Mease_Trfase_CS"/>
</dbReference>
<dbReference type="SMART" id="SM00650">
    <property type="entry name" value="rADc"/>
    <property type="match status" value="1"/>
</dbReference>
<feature type="binding site" evidence="7 8">
    <location>
        <position position="60"/>
    </location>
    <ligand>
        <name>S-adenosyl-L-methionine</name>
        <dbReference type="ChEBI" id="CHEBI:59789"/>
    </ligand>
</feature>
<sequence>MDYRPKKRFGQNFLKSEHVVERILAAADLAETDRVLEIGPGLGALTDRILPLINEMTVMEVDRDLAARLSARAPDKLTLHLGDALRLDWDALLTAPPYKLVANLPYNISSQILFKVLDHRRLFRRLVLMFQKEVGDRLCASPGTKDYGILSVLCQVWFDVKRVVNVPPGAFSPPPKVDSVVLSFEPLPEPRVVVTDEALFRRVVKGAFAQRRKTLRNTLKASGFGDPNLEEILLAIDIDPVRRGETLSLEEFARLAQALGKNSTTAGQIP</sequence>
<evidence type="ECO:0000313" key="10">
    <source>
        <dbReference type="EMBL" id="ALC16364.1"/>
    </source>
</evidence>
<dbReference type="GO" id="GO:0005829">
    <property type="term" value="C:cytosol"/>
    <property type="evidence" value="ECO:0007669"/>
    <property type="project" value="TreeGrafter"/>
</dbReference>
<dbReference type="PROSITE" id="PS01131">
    <property type="entry name" value="RRNA_A_DIMETH"/>
    <property type="match status" value="1"/>
</dbReference>
<dbReference type="InterPro" id="IPR011530">
    <property type="entry name" value="rRNA_adenine_dimethylase"/>
</dbReference>
<dbReference type="PANTHER" id="PTHR11727:SF7">
    <property type="entry name" value="DIMETHYLADENOSINE TRANSFERASE-RELATED"/>
    <property type="match status" value="1"/>
</dbReference>
<dbReference type="InterPro" id="IPR023165">
    <property type="entry name" value="rRNA_Ade_diMease-like_C"/>
</dbReference>
<dbReference type="InterPro" id="IPR020598">
    <property type="entry name" value="rRNA_Ade_methylase_Trfase_N"/>
</dbReference>
<keyword evidence="5 7" id="KW-0949">S-adenosyl-L-methionine</keyword>
<dbReference type="OrthoDB" id="9814755at2"/>
<dbReference type="PANTHER" id="PTHR11727">
    <property type="entry name" value="DIMETHYLADENOSINE TRANSFERASE"/>
    <property type="match status" value="1"/>
</dbReference>
<feature type="binding site" evidence="7 8">
    <location>
        <position position="103"/>
    </location>
    <ligand>
        <name>S-adenosyl-L-methionine</name>
        <dbReference type="ChEBI" id="CHEBI:59789"/>
    </ligand>
</feature>
<dbReference type="Gene3D" id="1.10.8.100">
    <property type="entry name" value="Ribosomal RNA adenine dimethylase-like, domain 2"/>
    <property type="match status" value="1"/>
</dbReference>
<comment type="catalytic activity">
    <reaction evidence="7">
        <text>adenosine(1518)/adenosine(1519) in 16S rRNA + 4 S-adenosyl-L-methionine = N(6)-dimethyladenosine(1518)/N(6)-dimethyladenosine(1519) in 16S rRNA + 4 S-adenosyl-L-homocysteine + 4 H(+)</text>
        <dbReference type="Rhea" id="RHEA:19609"/>
        <dbReference type="Rhea" id="RHEA-COMP:10232"/>
        <dbReference type="Rhea" id="RHEA-COMP:10233"/>
        <dbReference type="ChEBI" id="CHEBI:15378"/>
        <dbReference type="ChEBI" id="CHEBI:57856"/>
        <dbReference type="ChEBI" id="CHEBI:59789"/>
        <dbReference type="ChEBI" id="CHEBI:74411"/>
        <dbReference type="ChEBI" id="CHEBI:74493"/>
        <dbReference type="EC" id="2.1.1.182"/>
    </reaction>
</comment>
<dbReference type="PATRIC" id="fig|1603606.3.peg.1726"/>
<dbReference type="Gene3D" id="3.40.50.150">
    <property type="entry name" value="Vaccinia Virus protein VP39"/>
    <property type="match status" value="1"/>
</dbReference>
<dbReference type="KEGG" id="des:DSOUD_1585"/>